<keyword evidence="3" id="KW-1185">Reference proteome</keyword>
<reference evidence="2 3" key="1">
    <citation type="journal article" date="2010" name="Science">
        <title>Genomic comparison of the ants Camponotus floridanus and Harpegnathos saltator.</title>
        <authorList>
            <person name="Bonasio R."/>
            <person name="Zhang G."/>
            <person name="Ye C."/>
            <person name="Mutti N.S."/>
            <person name="Fang X."/>
            <person name="Qin N."/>
            <person name="Donahue G."/>
            <person name="Yang P."/>
            <person name="Li Q."/>
            <person name="Li C."/>
            <person name="Zhang P."/>
            <person name="Huang Z."/>
            <person name="Berger S.L."/>
            <person name="Reinberg D."/>
            <person name="Wang J."/>
            <person name="Liebig J."/>
        </authorList>
    </citation>
    <scope>NUCLEOTIDE SEQUENCE [LARGE SCALE GENOMIC DNA]</scope>
    <source>
        <strain evidence="2 3">R22 G/1</strain>
    </source>
</reference>
<organism evidence="3">
    <name type="scientific">Harpegnathos saltator</name>
    <name type="common">Jerdon's jumping ant</name>
    <dbReference type="NCBI Taxonomy" id="610380"/>
    <lineage>
        <taxon>Eukaryota</taxon>
        <taxon>Metazoa</taxon>
        <taxon>Ecdysozoa</taxon>
        <taxon>Arthropoda</taxon>
        <taxon>Hexapoda</taxon>
        <taxon>Insecta</taxon>
        <taxon>Pterygota</taxon>
        <taxon>Neoptera</taxon>
        <taxon>Endopterygota</taxon>
        <taxon>Hymenoptera</taxon>
        <taxon>Apocrita</taxon>
        <taxon>Aculeata</taxon>
        <taxon>Formicoidea</taxon>
        <taxon>Formicidae</taxon>
        <taxon>Ponerinae</taxon>
        <taxon>Ponerini</taxon>
        <taxon>Harpegnathos</taxon>
    </lineage>
</organism>
<accession>E2BVW7</accession>
<evidence type="ECO:0000313" key="2">
    <source>
        <dbReference type="EMBL" id="EFN80163.1"/>
    </source>
</evidence>
<feature type="non-terminal residue" evidence="2">
    <location>
        <position position="113"/>
    </location>
</feature>
<evidence type="ECO:0000256" key="1">
    <source>
        <dbReference type="SAM" id="Phobius"/>
    </source>
</evidence>
<keyword evidence="1" id="KW-0812">Transmembrane</keyword>
<keyword evidence="1" id="KW-0472">Membrane</keyword>
<keyword evidence="1" id="KW-1133">Transmembrane helix</keyword>
<evidence type="ECO:0000313" key="3">
    <source>
        <dbReference type="Proteomes" id="UP000008237"/>
    </source>
</evidence>
<proteinExistence type="predicted"/>
<feature type="transmembrane region" description="Helical" evidence="1">
    <location>
        <begin position="38"/>
        <end position="65"/>
    </location>
</feature>
<dbReference type="InParanoid" id="E2BVW7"/>
<name>E2BVW7_HARSA</name>
<sequence length="113" mass="12498">LAIDGDGLTKVVFEKVWTNDAAGPKSAPNSTFLCSNFLWMHCYLVNLVWVGVVPYTAIMLVNIAIHPKMRLVAKDDFSAKIGVLFQMLRSPVSEQTALSMVINFELLGQLDLV</sequence>
<dbReference type="EMBL" id="GL451054">
    <property type="protein sequence ID" value="EFN80163.1"/>
    <property type="molecule type" value="Genomic_DNA"/>
</dbReference>
<protein>
    <submittedName>
        <fullName evidence="2">Uncharacterized protein</fullName>
    </submittedName>
</protein>
<dbReference type="AlphaFoldDB" id="E2BVW7"/>
<feature type="non-terminal residue" evidence="2">
    <location>
        <position position="1"/>
    </location>
</feature>
<gene>
    <name evidence="2" type="ORF">EAI_02032</name>
</gene>
<dbReference type="Proteomes" id="UP000008237">
    <property type="component" value="Unassembled WGS sequence"/>
</dbReference>